<evidence type="ECO:0000313" key="2">
    <source>
        <dbReference type="Proteomes" id="UP000054567"/>
    </source>
</evidence>
<reference evidence="2" key="2">
    <citation type="journal article" date="2009" name="Genome Res.">
        <title>Comparative genomic analyses of the human fungal pathogens Coccidioides and their relatives.</title>
        <authorList>
            <person name="Sharpton T.J."/>
            <person name="Stajich J.E."/>
            <person name="Rounsley S.D."/>
            <person name="Gardner M.J."/>
            <person name="Wortman J.R."/>
            <person name="Jordar V.S."/>
            <person name="Maiti R."/>
            <person name="Kodira C.D."/>
            <person name="Neafsey D.E."/>
            <person name="Zeng Q."/>
            <person name="Hung C.-Y."/>
            <person name="McMahan C."/>
            <person name="Muszewska A."/>
            <person name="Grynberg M."/>
            <person name="Mandel M.A."/>
            <person name="Kellner E.M."/>
            <person name="Barker B.M."/>
            <person name="Galgiani J.N."/>
            <person name="Orbach M.J."/>
            <person name="Kirkland T.N."/>
            <person name="Cole G.T."/>
            <person name="Henn M.R."/>
            <person name="Birren B.W."/>
            <person name="Taylor J.W."/>
        </authorList>
    </citation>
    <scope>NUCLEOTIDE SEQUENCE [LARGE SCALE GENOMIC DNA]</scope>
    <source>
        <strain evidence="2">RMSCC 3488</strain>
    </source>
</reference>
<dbReference type="VEuPathDB" id="FungiDB:CPAG_01009"/>
<protein>
    <submittedName>
        <fullName evidence="1">Uncharacterized protein</fullName>
    </submittedName>
</protein>
<reference evidence="1 2" key="1">
    <citation type="submission" date="2007-06" db="EMBL/GenBank/DDBJ databases">
        <title>The Genome Sequence of Coccidioides posadasii RMSCC_3488.</title>
        <authorList>
            <consortium name="Coccidioides Genome Resources Consortium"/>
            <consortium name="The Broad Institute Genome Sequencing Platform"/>
            <person name="Henn M.R."/>
            <person name="Sykes S."/>
            <person name="Young S."/>
            <person name="Jaffe D."/>
            <person name="Berlin A."/>
            <person name="Alvarez P."/>
            <person name="Butler J."/>
            <person name="Gnerre S."/>
            <person name="Grabherr M."/>
            <person name="Mauceli E."/>
            <person name="Brockman W."/>
            <person name="Kodira C."/>
            <person name="Alvarado L."/>
            <person name="Zeng Q."/>
            <person name="Crawford M."/>
            <person name="Antoine C."/>
            <person name="Devon K."/>
            <person name="Galgiani J."/>
            <person name="Orsborn K."/>
            <person name="Lewis M.L."/>
            <person name="Nusbaum C."/>
            <person name="Galagan J."/>
            <person name="Birren B."/>
        </authorList>
    </citation>
    <scope>NUCLEOTIDE SEQUENCE [LARGE SCALE GENOMIC DNA]</scope>
    <source>
        <strain evidence="1 2">RMSCC 3488</strain>
    </source>
</reference>
<dbReference type="EMBL" id="DS268109">
    <property type="protein sequence ID" value="KMM64657.1"/>
    <property type="molecule type" value="Genomic_DNA"/>
</dbReference>
<dbReference type="AlphaFoldDB" id="A0A0J6I097"/>
<proteinExistence type="predicted"/>
<organism evidence="1 2">
    <name type="scientific">Coccidioides posadasii RMSCC 3488</name>
    <dbReference type="NCBI Taxonomy" id="454284"/>
    <lineage>
        <taxon>Eukaryota</taxon>
        <taxon>Fungi</taxon>
        <taxon>Dikarya</taxon>
        <taxon>Ascomycota</taxon>
        <taxon>Pezizomycotina</taxon>
        <taxon>Eurotiomycetes</taxon>
        <taxon>Eurotiomycetidae</taxon>
        <taxon>Onygenales</taxon>
        <taxon>Onygenaceae</taxon>
        <taxon>Coccidioides</taxon>
    </lineage>
</organism>
<name>A0A0J6I097_COCPO</name>
<reference evidence="2" key="3">
    <citation type="journal article" date="2010" name="Genome Res.">
        <title>Population genomic sequencing of Coccidioides fungi reveals recent hybridization and transposon control.</title>
        <authorList>
            <person name="Neafsey D.E."/>
            <person name="Barker B.M."/>
            <person name="Sharpton T.J."/>
            <person name="Stajich J.E."/>
            <person name="Park D.J."/>
            <person name="Whiston E."/>
            <person name="Hung C.-Y."/>
            <person name="McMahan C."/>
            <person name="White J."/>
            <person name="Sykes S."/>
            <person name="Heiman D."/>
            <person name="Young S."/>
            <person name="Zeng Q."/>
            <person name="Abouelleil A."/>
            <person name="Aftuck L."/>
            <person name="Bessette D."/>
            <person name="Brown A."/>
            <person name="FitzGerald M."/>
            <person name="Lui A."/>
            <person name="Macdonald J.P."/>
            <person name="Priest M."/>
            <person name="Orbach M.J."/>
            <person name="Galgiani J.N."/>
            <person name="Kirkland T.N."/>
            <person name="Cole G.T."/>
            <person name="Birren B.W."/>
            <person name="Henn M.R."/>
            <person name="Taylor J.W."/>
            <person name="Rounsley S.D."/>
        </authorList>
    </citation>
    <scope>NUCLEOTIDE SEQUENCE [LARGE SCALE GENOMIC DNA]</scope>
    <source>
        <strain evidence="2">RMSCC 3488</strain>
    </source>
</reference>
<evidence type="ECO:0000313" key="1">
    <source>
        <dbReference type="EMBL" id="KMM64657.1"/>
    </source>
</evidence>
<gene>
    <name evidence="1" type="ORF">CPAG_01009</name>
</gene>
<accession>A0A0J6I097</accession>
<dbReference type="Proteomes" id="UP000054567">
    <property type="component" value="Unassembled WGS sequence"/>
</dbReference>
<sequence>MLLPWAGSDLQRLGTERPFRPNRAAHLAPINDGIMPLAQDIIDSGSAAKDLRDCFSKPSGLIGWTARQRKHTCCLSAESRRSETPSHAIWVWHAPMLRMQNSTLNRDAALVAFCNTRIIILANSESGIEKRISYFEGDI</sequence>